<accession>A0ABR4QC44</accession>
<feature type="compositionally biased region" description="Polar residues" evidence="1">
    <location>
        <begin position="122"/>
        <end position="136"/>
    </location>
</feature>
<keyword evidence="2" id="KW-1133">Transmembrane helix</keyword>
<evidence type="ECO:0000256" key="2">
    <source>
        <dbReference type="SAM" id="Phobius"/>
    </source>
</evidence>
<evidence type="ECO:0000256" key="1">
    <source>
        <dbReference type="SAM" id="MobiDB-lite"/>
    </source>
</evidence>
<feature type="region of interest" description="Disordered" evidence="1">
    <location>
        <begin position="117"/>
        <end position="147"/>
    </location>
</feature>
<feature type="compositionally biased region" description="Low complexity" evidence="1">
    <location>
        <begin position="137"/>
        <end position="147"/>
    </location>
</feature>
<organism evidence="3 4">
    <name type="scientific">Taenia crassiceps</name>
    <dbReference type="NCBI Taxonomy" id="6207"/>
    <lineage>
        <taxon>Eukaryota</taxon>
        <taxon>Metazoa</taxon>
        <taxon>Spiralia</taxon>
        <taxon>Lophotrochozoa</taxon>
        <taxon>Platyhelminthes</taxon>
        <taxon>Cestoda</taxon>
        <taxon>Eucestoda</taxon>
        <taxon>Cyclophyllidea</taxon>
        <taxon>Taeniidae</taxon>
        <taxon>Taenia</taxon>
    </lineage>
</organism>
<comment type="caution">
    <text evidence="3">The sequence shown here is derived from an EMBL/GenBank/DDBJ whole genome shotgun (WGS) entry which is preliminary data.</text>
</comment>
<protein>
    <submittedName>
        <fullName evidence="3">Uncharacterized protein</fullName>
    </submittedName>
</protein>
<evidence type="ECO:0000313" key="4">
    <source>
        <dbReference type="Proteomes" id="UP001651158"/>
    </source>
</evidence>
<evidence type="ECO:0000313" key="3">
    <source>
        <dbReference type="EMBL" id="KAL5107145.1"/>
    </source>
</evidence>
<dbReference type="Proteomes" id="UP001651158">
    <property type="component" value="Unassembled WGS sequence"/>
</dbReference>
<keyword evidence="2" id="KW-0812">Transmembrane</keyword>
<sequence length="297" mass="32303">MTSTLTIAFRHGLCKSLQLYGPEVTCEAKTHAHSTPQMCTSTVTFQGTTLTNRHQFRRSSLTKQRNAMRKIDVTDVSCHHVNFELRGKHLTLTGLHLSSPRNASFCWAIGATTSPPTSTSTLIRSSQSQQGDFNANSSPSPLTPTHHSAPLITQHLPFASPIRPSPPTPHSPLLLRSLLPYSAVDGTEPAHNDSAHQQTSFLPLISLFHLLHTNLYVTKVPVFSNWRQATSDLRLAITAKPILLLASLKCPSLLLLLSRDSCLLGKKIAASSSRHVVIVIVVVVVVVVVVVDAKAEA</sequence>
<gene>
    <name evidence="3" type="ORF">TcWFU_009735</name>
</gene>
<dbReference type="EMBL" id="JAKROA010000005">
    <property type="protein sequence ID" value="KAL5107145.1"/>
    <property type="molecule type" value="Genomic_DNA"/>
</dbReference>
<keyword evidence="2" id="KW-0472">Membrane</keyword>
<feature type="transmembrane region" description="Helical" evidence="2">
    <location>
        <begin position="276"/>
        <end position="295"/>
    </location>
</feature>
<name>A0ABR4QC44_9CEST</name>
<keyword evidence="4" id="KW-1185">Reference proteome</keyword>
<proteinExistence type="predicted"/>
<reference evidence="3 4" key="1">
    <citation type="journal article" date="2022" name="Front. Cell. Infect. Microbiol.">
        <title>The Genomes of Two Strains of Taenia crassiceps the Animal Model for the Study of Human Cysticercosis.</title>
        <authorList>
            <person name="Bobes R.J."/>
            <person name="Estrada K."/>
            <person name="Rios-Valencia D.G."/>
            <person name="Calderon-Gallegos A."/>
            <person name="de la Torre P."/>
            <person name="Carrero J.C."/>
            <person name="Sanchez-Flores A."/>
            <person name="Laclette J.P."/>
        </authorList>
    </citation>
    <scope>NUCLEOTIDE SEQUENCE [LARGE SCALE GENOMIC DNA]</scope>
    <source>
        <strain evidence="3">WFUcys</strain>
    </source>
</reference>